<dbReference type="AlphaFoldDB" id="A0A165RDT9"/>
<dbReference type="EMBL" id="KV425583">
    <property type="protein sequence ID" value="KZT23673.1"/>
    <property type="molecule type" value="Genomic_DNA"/>
</dbReference>
<sequence>MEEPSRSRSVVDLRTPTFQVKFIQKLSKIRTKFGRKDSGNANHASPYRRQTRSLSVDMRNKPYMSQPQFMTMPRSSQSTNGAEDSPISGTSSASPPTMRPGSSDVEREQRPRTVDIRETRRALFTSSPDLAVESRLPTSPAIMTSPDRASGASLPHSQSSLAADTQSQPQPRQTILLSPSTTMTITAATQTLSPPSSSGGGQGRRSPPPPQLMGLPAPPTRFKIEGGSARLSPSVISRHPPFPILNLPSISTSTPGPSQPQRMRPQSRLSSMPALPREGRDDSNQHADHENAMLAESDEEEMEGEEEHEEHQGSDDEEGDEPGDSATSRQSESSYQEGLPPVESSPFDPSFLNSRKDAGKQSTAGEMTPIARRAFDYFSSKPLVPDASSPTRTPKPGEAARHQPLLVPIATPGSPRPPFYQQASRSMIDLIPSRPPRTLGLDEQVQAKVKSTEPCPSFDGHASPKPPPLPKTFDAVAPALRRQRSMPMFSPSTDPPPYPTFSTRPKGPVIQPREDEGKEELPVYTNSIYLAAIMPRKMEFTAPGVQAKDRKWRRVFCVLEGTIFRVYKCPPGVAGVNPVAEWWEKKVGVGDVTNTTGTTYDGRIRIDSVRPREPVERPPKLSEEAHSENVVSPADRAQEEQRKKSKRFTVSLLYPSRHSHSTSSSVSPSRLGRSSLDSSRGDAGSSGRPSLTIALPPSRSSSSASSNQAGLSPQGTVTSSVSPTSSAMGGLGHFRISHSSRNSSDKDRGHELPVPDVRDLLRVYTLQHAESGLGSDYLKRRNVIRVRLEGEQFLLQASDVAAVVDWIEGFQAATNIALDLDERPMPKGPMFPRRRRRRVRRPEEAAQANAGDTQAGPRPP</sequence>
<dbReference type="SMART" id="SM00233">
    <property type="entry name" value="PH"/>
    <property type="match status" value="1"/>
</dbReference>
<feature type="compositionally biased region" description="Polar residues" evidence="1">
    <location>
        <begin position="248"/>
        <end position="261"/>
    </location>
</feature>
<feature type="compositionally biased region" description="Polar residues" evidence="1">
    <location>
        <begin position="63"/>
        <end position="95"/>
    </location>
</feature>
<dbReference type="PANTHER" id="PTHR37283">
    <property type="entry name" value="PH DOMAIN-CONTAINING PROTEIN YHR131C"/>
    <property type="match status" value="1"/>
</dbReference>
<feature type="region of interest" description="Disordered" evidence="1">
    <location>
        <begin position="30"/>
        <end position="421"/>
    </location>
</feature>
<name>A0A165RDT9_9AGAM</name>
<feature type="compositionally biased region" description="Basic and acidic residues" evidence="1">
    <location>
        <begin position="104"/>
        <end position="121"/>
    </location>
</feature>
<feature type="region of interest" description="Disordered" evidence="1">
    <location>
        <begin position="445"/>
        <end position="470"/>
    </location>
</feature>
<dbReference type="InParanoid" id="A0A165RDT9"/>
<dbReference type="SUPFAM" id="SSF50729">
    <property type="entry name" value="PH domain-like"/>
    <property type="match status" value="1"/>
</dbReference>
<dbReference type="Proteomes" id="UP000076761">
    <property type="component" value="Unassembled WGS sequence"/>
</dbReference>
<feature type="region of interest" description="Disordered" evidence="1">
    <location>
        <begin position="821"/>
        <end position="860"/>
    </location>
</feature>
<dbReference type="InterPro" id="IPR011993">
    <property type="entry name" value="PH-like_dom_sf"/>
</dbReference>
<feature type="compositionally biased region" description="Basic and acidic residues" evidence="1">
    <location>
        <begin position="743"/>
        <end position="752"/>
    </location>
</feature>
<proteinExistence type="predicted"/>
<organism evidence="3 4">
    <name type="scientific">Neolentinus lepideus HHB14362 ss-1</name>
    <dbReference type="NCBI Taxonomy" id="1314782"/>
    <lineage>
        <taxon>Eukaryota</taxon>
        <taxon>Fungi</taxon>
        <taxon>Dikarya</taxon>
        <taxon>Basidiomycota</taxon>
        <taxon>Agaricomycotina</taxon>
        <taxon>Agaricomycetes</taxon>
        <taxon>Gloeophyllales</taxon>
        <taxon>Gloeophyllaceae</taxon>
        <taxon>Neolentinus</taxon>
    </lineage>
</organism>
<evidence type="ECO:0000313" key="4">
    <source>
        <dbReference type="Proteomes" id="UP000076761"/>
    </source>
</evidence>
<gene>
    <name evidence="3" type="ORF">NEOLEDRAFT_1095766</name>
</gene>
<feature type="region of interest" description="Disordered" evidence="1">
    <location>
        <begin position="486"/>
        <end position="505"/>
    </location>
</feature>
<evidence type="ECO:0000256" key="1">
    <source>
        <dbReference type="SAM" id="MobiDB-lite"/>
    </source>
</evidence>
<evidence type="ECO:0000259" key="2">
    <source>
        <dbReference type="SMART" id="SM00233"/>
    </source>
</evidence>
<dbReference type="OrthoDB" id="5865767at2759"/>
<dbReference type="InterPro" id="IPR001849">
    <property type="entry name" value="PH_domain"/>
</dbReference>
<feature type="compositionally biased region" description="Pro residues" evidence="1">
    <location>
        <begin position="206"/>
        <end position="219"/>
    </location>
</feature>
<evidence type="ECO:0000313" key="3">
    <source>
        <dbReference type="EMBL" id="KZT23673.1"/>
    </source>
</evidence>
<feature type="compositionally biased region" description="Low complexity" evidence="1">
    <location>
        <begin position="716"/>
        <end position="726"/>
    </location>
</feature>
<reference evidence="3 4" key="1">
    <citation type="journal article" date="2016" name="Mol. Biol. Evol.">
        <title>Comparative Genomics of Early-Diverging Mushroom-Forming Fungi Provides Insights into the Origins of Lignocellulose Decay Capabilities.</title>
        <authorList>
            <person name="Nagy L.G."/>
            <person name="Riley R."/>
            <person name="Tritt A."/>
            <person name="Adam C."/>
            <person name="Daum C."/>
            <person name="Floudas D."/>
            <person name="Sun H."/>
            <person name="Yadav J.S."/>
            <person name="Pangilinan J."/>
            <person name="Larsson K.H."/>
            <person name="Matsuura K."/>
            <person name="Barry K."/>
            <person name="Labutti K."/>
            <person name="Kuo R."/>
            <person name="Ohm R.A."/>
            <person name="Bhattacharya S.S."/>
            <person name="Shirouzu T."/>
            <person name="Yoshinaga Y."/>
            <person name="Martin F.M."/>
            <person name="Grigoriev I.V."/>
            <person name="Hibbett D.S."/>
        </authorList>
    </citation>
    <scope>NUCLEOTIDE SEQUENCE [LARGE SCALE GENOMIC DNA]</scope>
    <source>
        <strain evidence="3 4">HHB14362 ss-1</strain>
    </source>
</reference>
<feature type="compositionally biased region" description="Basic and acidic residues" evidence="1">
    <location>
        <begin position="277"/>
        <end position="291"/>
    </location>
</feature>
<feature type="compositionally biased region" description="Polar residues" evidence="1">
    <location>
        <begin position="326"/>
        <end position="336"/>
    </location>
</feature>
<dbReference type="Gene3D" id="2.30.29.30">
    <property type="entry name" value="Pleckstrin-homology domain (PH domain)/Phosphotyrosine-binding domain (PTB)"/>
    <property type="match status" value="2"/>
</dbReference>
<protein>
    <recommendedName>
        <fullName evidence="2">PH domain-containing protein</fullName>
    </recommendedName>
</protein>
<dbReference type="STRING" id="1314782.A0A165RDT9"/>
<feature type="compositionally biased region" description="Low complexity" evidence="1">
    <location>
        <begin position="181"/>
        <end position="197"/>
    </location>
</feature>
<feature type="compositionally biased region" description="Low complexity" evidence="1">
    <location>
        <begin position="661"/>
        <end position="690"/>
    </location>
</feature>
<accession>A0A165RDT9</accession>
<dbReference type="PANTHER" id="PTHR37283:SF1">
    <property type="entry name" value="PH DOMAIN-CONTAINING PROTEIN YHR131C"/>
    <property type="match status" value="1"/>
</dbReference>
<feature type="region of interest" description="Disordered" evidence="1">
    <location>
        <begin position="591"/>
        <end position="752"/>
    </location>
</feature>
<feature type="compositionally biased region" description="Basic and acidic residues" evidence="1">
    <location>
        <begin position="602"/>
        <end position="627"/>
    </location>
</feature>
<feature type="compositionally biased region" description="Polar residues" evidence="1">
    <location>
        <begin position="155"/>
        <end position="180"/>
    </location>
</feature>
<keyword evidence="4" id="KW-1185">Reference proteome</keyword>
<feature type="compositionally biased region" description="Acidic residues" evidence="1">
    <location>
        <begin position="296"/>
        <end position="308"/>
    </location>
</feature>
<feature type="domain" description="PH" evidence="2">
    <location>
        <begin position="528"/>
        <end position="817"/>
    </location>
</feature>